<evidence type="ECO:0008006" key="4">
    <source>
        <dbReference type="Google" id="ProtNLM"/>
    </source>
</evidence>
<reference evidence="3" key="1">
    <citation type="journal article" date="2019" name="Int. J. Syst. Evol. Microbiol.">
        <title>The Global Catalogue of Microorganisms (GCM) 10K type strain sequencing project: providing services to taxonomists for standard genome sequencing and annotation.</title>
        <authorList>
            <consortium name="The Broad Institute Genomics Platform"/>
            <consortium name="The Broad Institute Genome Sequencing Center for Infectious Disease"/>
            <person name="Wu L."/>
            <person name="Ma J."/>
        </authorList>
    </citation>
    <scope>NUCLEOTIDE SEQUENCE [LARGE SCALE GENOMIC DNA]</scope>
    <source>
        <strain evidence="3">JCM 18409</strain>
    </source>
</reference>
<sequence length="227" mass="24125">MALGDRPSQPLEPARRPRPPHGTPLDEIGRYVDDDVLSCGQRLSRAWEHSRDSGAPVDPHLAECPYCHAAVQGLAALNAATTALRKRTPPGTQHLVARVMDIVRHEIRLGPMLPLNDPTRGLQITEHTAATVLRSAADAIPGVTAASCRITRADPDVGVRVSITLSAGLDRPLPETAEHVRRSLMDAAEQTLGLTVTAVDCTVIDVQATTAPPERADTIPGGPDSPP</sequence>
<comment type="caution">
    <text evidence="2">The sequence shown here is derived from an EMBL/GenBank/DDBJ whole genome shotgun (WGS) entry which is preliminary data.</text>
</comment>
<evidence type="ECO:0000313" key="3">
    <source>
        <dbReference type="Proteomes" id="UP001501759"/>
    </source>
</evidence>
<gene>
    <name evidence="2" type="ORF">GCM10023335_54190</name>
</gene>
<evidence type="ECO:0000313" key="2">
    <source>
        <dbReference type="EMBL" id="GAA5022355.1"/>
    </source>
</evidence>
<dbReference type="Proteomes" id="UP001501759">
    <property type="component" value="Unassembled WGS sequence"/>
</dbReference>
<accession>A0ABP9J6N4</accession>
<dbReference type="EMBL" id="BAABKB010000021">
    <property type="protein sequence ID" value="GAA5022355.1"/>
    <property type="molecule type" value="Genomic_DNA"/>
</dbReference>
<keyword evidence="3" id="KW-1185">Reference proteome</keyword>
<proteinExistence type="predicted"/>
<organism evidence="2 3">
    <name type="scientific">Streptomyces siamensis</name>
    <dbReference type="NCBI Taxonomy" id="1274986"/>
    <lineage>
        <taxon>Bacteria</taxon>
        <taxon>Bacillati</taxon>
        <taxon>Actinomycetota</taxon>
        <taxon>Actinomycetes</taxon>
        <taxon>Kitasatosporales</taxon>
        <taxon>Streptomycetaceae</taxon>
        <taxon>Streptomyces</taxon>
    </lineage>
</organism>
<protein>
    <recommendedName>
        <fullName evidence="4">Asp23/Gls24 family envelope stress response protein</fullName>
    </recommendedName>
</protein>
<dbReference type="RefSeq" id="WP_345654627.1">
    <property type="nucleotide sequence ID" value="NZ_BAABKB010000021.1"/>
</dbReference>
<evidence type="ECO:0000256" key="1">
    <source>
        <dbReference type="SAM" id="MobiDB-lite"/>
    </source>
</evidence>
<name>A0ABP9J6N4_9ACTN</name>
<feature type="region of interest" description="Disordered" evidence="1">
    <location>
        <begin position="1"/>
        <end position="28"/>
    </location>
</feature>